<accession>A0A0F6SHH3</accession>
<evidence type="ECO:0000313" key="1">
    <source>
        <dbReference type="EMBL" id="AKF10444.1"/>
    </source>
</evidence>
<protein>
    <submittedName>
        <fullName evidence="1">Uncharacterized protein</fullName>
    </submittedName>
</protein>
<keyword evidence="2" id="KW-1185">Reference proteome</keyword>
<gene>
    <name evidence="1" type="ORF">DB32_007593</name>
</gene>
<dbReference type="AlphaFoldDB" id="A0A0F6SHH3"/>
<evidence type="ECO:0000313" key="2">
    <source>
        <dbReference type="Proteomes" id="UP000034883"/>
    </source>
</evidence>
<reference evidence="1 2" key="1">
    <citation type="submission" date="2015-03" db="EMBL/GenBank/DDBJ databases">
        <title>Genome assembly of Sandaracinus amylolyticus DSM 53668.</title>
        <authorList>
            <person name="Sharma G."/>
            <person name="Subramanian S."/>
        </authorList>
    </citation>
    <scope>NUCLEOTIDE SEQUENCE [LARGE SCALE GENOMIC DNA]</scope>
    <source>
        <strain evidence="1 2">DSM 53668</strain>
    </source>
</reference>
<dbReference type="Proteomes" id="UP000034883">
    <property type="component" value="Chromosome"/>
</dbReference>
<organism evidence="1 2">
    <name type="scientific">Sandaracinus amylolyticus</name>
    <dbReference type="NCBI Taxonomy" id="927083"/>
    <lineage>
        <taxon>Bacteria</taxon>
        <taxon>Pseudomonadati</taxon>
        <taxon>Myxococcota</taxon>
        <taxon>Polyangia</taxon>
        <taxon>Polyangiales</taxon>
        <taxon>Sandaracinaceae</taxon>
        <taxon>Sandaracinus</taxon>
    </lineage>
</organism>
<name>A0A0F6SHH3_9BACT</name>
<sequence>MIVLAVLALGCAAGELDRARFEVDGGAGDGSIVAALESEAALARRRDAIAPEDAERYARRLAPMLVRRSLRESEIEQLERGGLALATVLDAWTSEPGLERAARDMISTLLGTSGHRDGIDLDLPGNLAAHLVRADAPWSGILTSDHCVDASGAASACDTGAPYAAGVITTRAFLAGNHSRYNLRRARTLMRRFACVDYPIADDVQPRLERALLIPMFRATSADDQTEDAARAGFGNGLACYTCHGQFGAHAQLFVRYDRDGRYRADATGAQRAGGELGVSDVEGLYASHFVDPERARDERTEMLGQEVASLPDAARVIATSPAFLPCATRHLLAYGFDLAEPSGPAIDARTVDEIVRDAGPDPSLRALARAAFLHPDVIRAALAANEAR</sequence>
<dbReference type="STRING" id="927083.DB32_007593"/>
<dbReference type="EMBL" id="CP011125">
    <property type="protein sequence ID" value="AKF10444.1"/>
    <property type="molecule type" value="Genomic_DNA"/>
</dbReference>
<proteinExistence type="predicted"/>
<dbReference type="KEGG" id="samy:DB32_007593"/>